<keyword evidence="3" id="KW-0328">Glycosyltransferase</keyword>
<keyword evidence="6 8" id="KW-1133">Transmembrane helix</keyword>
<dbReference type="Proteomes" id="UP000195514">
    <property type="component" value="Chromosome I"/>
</dbReference>
<keyword evidence="7 8" id="KW-0472">Membrane</keyword>
<dbReference type="InterPro" id="IPR050297">
    <property type="entry name" value="LipidA_mod_glycosyltrf_83"/>
</dbReference>
<feature type="transmembrane region" description="Helical" evidence="8">
    <location>
        <begin position="111"/>
        <end position="128"/>
    </location>
</feature>
<dbReference type="EMBL" id="LT859958">
    <property type="protein sequence ID" value="SMX53931.1"/>
    <property type="molecule type" value="Genomic_DNA"/>
</dbReference>
<feature type="transmembrane region" description="Helical" evidence="8">
    <location>
        <begin position="267"/>
        <end position="289"/>
    </location>
</feature>
<dbReference type="PANTHER" id="PTHR33908:SF11">
    <property type="entry name" value="MEMBRANE PROTEIN"/>
    <property type="match status" value="1"/>
</dbReference>
<dbReference type="RefSeq" id="WP_157891688.1">
    <property type="nucleotide sequence ID" value="NZ_LT859958.1"/>
</dbReference>
<evidence type="ECO:0000313" key="11">
    <source>
        <dbReference type="Proteomes" id="UP000195514"/>
    </source>
</evidence>
<feature type="transmembrane region" description="Helical" evidence="8">
    <location>
        <begin position="382"/>
        <end position="400"/>
    </location>
</feature>
<dbReference type="PANTHER" id="PTHR33908">
    <property type="entry name" value="MANNOSYLTRANSFERASE YKCB-RELATED"/>
    <property type="match status" value="1"/>
</dbReference>
<evidence type="ECO:0000259" key="9">
    <source>
        <dbReference type="Pfam" id="PF13231"/>
    </source>
</evidence>
<reference evidence="11" key="1">
    <citation type="submission" date="2017-05" db="EMBL/GenBank/DDBJ databases">
        <authorList>
            <person name="Kirkegaard R."/>
            <person name="Mcilroy J S."/>
        </authorList>
    </citation>
    <scope>NUCLEOTIDE SEQUENCE [LARGE SCALE GENOMIC DNA]</scope>
</reference>
<evidence type="ECO:0000256" key="6">
    <source>
        <dbReference type="ARBA" id="ARBA00022989"/>
    </source>
</evidence>
<evidence type="ECO:0000256" key="8">
    <source>
        <dbReference type="SAM" id="Phobius"/>
    </source>
</evidence>
<dbReference type="KEGG" id="abat:CFX1CAM_0866"/>
<feature type="transmembrane region" description="Helical" evidence="8">
    <location>
        <begin position="207"/>
        <end position="225"/>
    </location>
</feature>
<feature type="transmembrane region" description="Helical" evidence="8">
    <location>
        <begin position="406"/>
        <end position="425"/>
    </location>
</feature>
<accession>A0A1Y6K2P8</accession>
<proteinExistence type="predicted"/>
<keyword evidence="11" id="KW-1185">Reference proteome</keyword>
<evidence type="ECO:0000256" key="4">
    <source>
        <dbReference type="ARBA" id="ARBA00022679"/>
    </source>
</evidence>
<sequence length="597" mass="68207">MIKKTTTINYICILILFVLVALSALFFYPYAMEVPHRDSGIYLYLGQELLEGKTIYSEVWEHKPPFIFYVNALGLLLGGGSGWGVWGIEVLFLFTTVLLSFLTLRHKIKPIASLLLIIATYMASYQYMSGNFTEEYALVLQAAILFIFLSQHFKSHELRNYFIIGTLSGIAFNIKQTYIDVTIAIGLLLIIEMIVDKKWANIKSMASIGVGFLIPNLITVLSMAINHAVREWWDAAFIYNFAYSDIGPFERVNALIDIFQVNSKYPLFIFLFLTWVGASLAFLYQAFPLITHFFHTRKGKIFLFTLTGFFFVLLGIGQFMGTQPGLGIIETVVLSFAVLSLILSLLFAFVLKPKNHQVRKPIRLTPWDTLNDQKIFSIHDPLLIGVFHFPIVLFLATASGRNYPHYFIPLYATAFLLFSGVYLITQNVDWKLSKTRIANIIFIALFIIGMMQPGQRLLRGLGGPYTYHPYRELVQYIVDNSNEDDQVLVWGLETLINYLSHRSSPSRFSYVDSLYYRSPLQAESTAIMLNDILAHPPKFILDMRNPQYPFIDGVSNDECLAMVPADGTDLEKIIHFTCKNYQHIDRVNGVEIYKRID</sequence>
<feature type="transmembrane region" description="Helical" evidence="8">
    <location>
        <begin position="7"/>
        <end position="28"/>
    </location>
</feature>
<dbReference type="GO" id="GO:0005886">
    <property type="term" value="C:plasma membrane"/>
    <property type="evidence" value="ECO:0007669"/>
    <property type="project" value="UniProtKB-SubCell"/>
</dbReference>
<gene>
    <name evidence="10" type="ORF">CFX1CAM_0866</name>
</gene>
<dbReference type="GO" id="GO:0009103">
    <property type="term" value="P:lipopolysaccharide biosynthetic process"/>
    <property type="evidence" value="ECO:0007669"/>
    <property type="project" value="UniProtKB-ARBA"/>
</dbReference>
<dbReference type="OrthoDB" id="154850at2"/>
<keyword evidence="4" id="KW-0808">Transferase</keyword>
<evidence type="ECO:0000256" key="2">
    <source>
        <dbReference type="ARBA" id="ARBA00022475"/>
    </source>
</evidence>
<evidence type="ECO:0000256" key="1">
    <source>
        <dbReference type="ARBA" id="ARBA00004651"/>
    </source>
</evidence>
<evidence type="ECO:0000313" key="10">
    <source>
        <dbReference type="EMBL" id="SMX53931.1"/>
    </source>
</evidence>
<feature type="transmembrane region" description="Helical" evidence="8">
    <location>
        <begin position="326"/>
        <end position="351"/>
    </location>
</feature>
<feature type="domain" description="Glycosyltransferase RgtA/B/C/D-like" evidence="9">
    <location>
        <begin position="62"/>
        <end position="210"/>
    </location>
</feature>
<comment type="subcellular location">
    <subcellularLocation>
        <location evidence="1">Cell membrane</location>
        <topology evidence="1">Multi-pass membrane protein</topology>
    </subcellularLocation>
</comment>
<dbReference type="GO" id="GO:0016763">
    <property type="term" value="F:pentosyltransferase activity"/>
    <property type="evidence" value="ECO:0007669"/>
    <property type="project" value="TreeGrafter"/>
</dbReference>
<name>A0A1Y6K2P8_9CHLR</name>
<dbReference type="Pfam" id="PF13231">
    <property type="entry name" value="PMT_2"/>
    <property type="match status" value="1"/>
</dbReference>
<evidence type="ECO:0000256" key="7">
    <source>
        <dbReference type="ARBA" id="ARBA00023136"/>
    </source>
</evidence>
<protein>
    <recommendedName>
        <fullName evidence="9">Glycosyltransferase RgtA/B/C/D-like domain-containing protein</fullName>
    </recommendedName>
</protein>
<feature type="transmembrane region" description="Helical" evidence="8">
    <location>
        <begin position="437"/>
        <end position="454"/>
    </location>
</feature>
<feature type="transmembrane region" description="Helical" evidence="8">
    <location>
        <begin position="301"/>
        <end position="320"/>
    </location>
</feature>
<feature type="transmembrane region" description="Helical" evidence="8">
    <location>
        <begin position="177"/>
        <end position="195"/>
    </location>
</feature>
<evidence type="ECO:0000256" key="5">
    <source>
        <dbReference type="ARBA" id="ARBA00022692"/>
    </source>
</evidence>
<feature type="transmembrane region" description="Helical" evidence="8">
    <location>
        <begin position="83"/>
        <end position="104"/>
    </location>
</feature>
<organism evidence="10 11">
    <name type="scientific">Candidatus Brevifilum fermentans</name>
    <dbReference type="NCBI Taxonomy" id="1986204"/>
    <lineage>
        <taxon>Bacteria</taxon>
        <taxon>Bacillati</taxon>
        <taxon>Chloroflexota</taxon>
        <taxon>Anaerolineae</taxon>
        <taxon>Anaerolineales</taxon>
        <taxon>Anaerolineaceae</taxon>
        <taxon>Candidatus Brevifilum</taxon>
    </lineage>
</organism>
<dbReference type="AlphaFoldDB" id="A0A1Y6K2P8"/>
<keyword evidence="5 8" id="KW-0812">Transmembrane</keyword>
<evidence type="ECO:0000256" key="3">
    <source>
        <dbReference type="ARBA" id="ARBA00022676"/>
    </source>
</evidence>
<dbReference type="InterPro" id="IPR038731">
    <property type="entry name" value="RgtA/B/C-like"/>
</dbReference>
<keyword evidence="2" id="KW-1003">Cell membrane</keyword>